<dbReference type="CDD" id="cd01948">
    <property type="entry name" value="EAL"/>
    <property type="match status" value="1"/>
</dbReference>
<dbReference type="Pfam" id="PF00990">
    <property type="entry name" value="GGDEF"/>
    <property type="match status" value="1"/>
</dbReference>
<dbReference type="Gene3D" id="6.10.340.10">
    <property type="match status" value="1"/>
</dbReference>
<dbReference type="Proteomes" id="UP000092498">
    <property type="component" value="Chromosome"/>
</dbReference>
<dbReference type="InterPro" id="IPR035919">
    <property type="entry name" value="EAL_sf"/>
</dbReference>
<dbReference type="Gene3D" id="3.30.70.270">
    <property type="match status" value="1"/>
</dbReference>
<dbReference type="PROSITE" id="PS50883">
    <property type="entry name" value="EAL"/>
    <property type="match status" value="1"/>
</dbReference>
<dbReference type="SUPFAM" id="SSF55073">
    <property type="entry name" value="Nucleotide cyclase"/>
    <property type="match status" value="1"/>
</dbReference>
<dbReference type="SMART" id="SM00267">
    <property type="entry name" value="GGDEF"/>
    <property type="match status" value="1"/>
</dbReference>
<dbReference type="InterPro" id="IPR043128">
    <property type="entry name" value="Rev_trsase/Diguanyl_cyclase"/>
</dbReference>
<name>A0A1B1AGD3_9PROT</name>
<dbReference type="InterPro" id="IPR029787">
    <property type="entry name" value="Nucleotide_cyclase"/>
</dbReference>
<gene>
    <name evidence="5" type="ORF">ATE48_06620</name>
</gene>
<dbReference type="Pfam" id="PF00672">
    <property type="entry name" value="HAMP"/>
    <property type="match status" value="1"/>
</dbReference>
<dbReference type="CDD" id="cd06225">
    <property type="entry name" value="HAMP"/>
    <property type="match status" value="1"/>
</dbReference>
<feature type="domain" description="HAMP" evidence="3">
    <location>
        <begin position="289"/>
        <end position="340"/>
    </location>
</feature>
<dbReference type="Gene3D" id="3.20.20.450">
    <property type="entry name" value="EAL domain"/>
    <property type="match status" value="1"/>
</dbReference>
<dbReference type="PROSITE" id="PS50887">
    <property type="entry name" value="GGDEF"/>
    <property type="match status" value="1"/>
</dbReference>
<dbReference type="GO" id="GO:0007165">
    <property type="term" value="P:signal transduction"/>
    <property type="evidence" value="ECO:0007669"/>
    <property type="project" value="InterPro"/>
</dbReference>
<dbReference type="InterPro" id="IPR001633">
    <property type="entry name" value="EAL_dom"/>
</dbReference>
<protein>
    <recommendedName>
        <fullName evidence="7">GGDEF domain-containing protein</fullName>
    </recommendedName>
</protein>
<feature type="transmembrane region" description="Helical" evidence="1">
    <location>
        <begin position="12"/>
        <end position="32"/>
    </location>
</feature>
<evidence type="ECO:0000259" key="4">
    <source>
        <dbReference type="PROSITE" id="PS50887"/>
    </source>
</evidence>
<keyword evidence="1" id="KW-0472">Membrane</keyword>
<feature type="domain" description="GGDEF" evidence="4">
    <location>
        <begin position="371"/>
        <end position="502"/>
    </location>
</feature>
<reference evidence="5 6" key="1">
    <citation type="submission" date="2015-11" db="EMBL/GenBank/DDBJ databases">
        <title>Whole-Genome Sequence of Candidatus Oderbacter manganicum from the National Park Lower Oder Valley, Germany.</title>
        <authorList>
            <person name="Braun B."/>
            <person name="Liere K."/>
            <person name="Szewzyk U."/>
        </authorList>
    </citation>
    <scope>NUCLEOTIDE SEQUENCE [LARGE SCALE GENOMIC DNA]</scope>
    <source>
        <strain evidence="5 6">OTSz_A_272</strain>
    </source>
</reference>
<evidence type="ECO:0000256" key="1">
    <source>
        <dbReference type="SAM" id="Phobius"/>
    </source>
</evidence>
<dbReference type="GO" id="GO:0016020">
    <property type="term" value="C:membrane"/>
    <property type="evidence" value="ECO:0007669"/>
    <property type="project" value="InterPro"/>
</dbReference>
<dbReference type="PANTHER" id="PTHR33121:SF70">
    <property type="entry name" value="SIGNALING PROTEIN YKOW"/>
    <property type="match status" value="1"/>
</dbReference>
<evidence type="ECO:0000313" key="6">
    <source>
        <dbReference type="Proteomes" id="UP000092498"/>
    </source>
</evidence>
<feature type="transmembrane region" description="Helical" evidence="1">
    <location>
        <begin position="263"/>
        <end position="288"/>
    </location>
</feature>
<organism evidence="5 6">
    <name type="scientific">Candidatus Viadribacter manganicus</name>
    <dbReference type="NCBI Taxonomy" id="1759059"/>
    <lineage>
        <taxon>Bacteria</taxon>
        <taxon>Pseudomonadati</taxon>
        <taxon>Pseudomonadota</taxon>
        <taxon>Alphaproteobacteria</taxon>
        <taxon>Hyphomonadales</taxon>
        <taxon>Hyphomonadaceae</taxon>
        <taxon>Candidatus Viadribacter</taxon>
    </lineage>
</organism>
<dbReference type="STRING" id="1759059.ATE48_06620"/>
<dbReference type="SMART" id="SM00304">
    <property type="entry name" value="HAMP"/>
    <property type="match status" value="1"/>
</dbReference>
<dbReference type="RefSeq" id="WP_066769219.1">
    <property type="nucleotide sequence ID" value="NZ_CP013244.1"/>
</dbReference>
<dbReference type="KEGG" id="cbot:ATE48_06620"/>
<dbReference type="InterPro" id="IPR000160">
    <property type="entry name" value="GGDEF_dom"/>
</dbReference>
<dbReference type="GO" id="GO:0071111">
    <property type="term" value="F:cyclic-guanylate-specific phosphodiesterase activity"/>
    <property type="evidence" value="ECO:0007669"/>
    <property type="project" value="InterPro"/>
</dbReference>
<dbReference type="InterPro" id="IPR003660">
    <property type="entry name" value="HAMP_dom"/>
</dbReference>
<dbReference type="InParanoid" id="A0A1B1AGD3"/>
<dbReference type="OrthoDB" id="9790882at2"/>
<feature type="domain" description="EAL" evidence="2">
    <location>
        <begin position="510"/>
        <end position="760"/>
    </location>
</feature>
<dbReference type="InterPro" id="IPR050706">
    <property type="entry name" value="Cyclic-di-GMP_PDE-like"/>
</dbReference>
<dbReference type="SMART" id="SM00052">
    <property type="entry name" value="EAL"/>
    <property type="match status" value="1"/>
</dbReference>
<keyword evidence="1" id="KW-1133">Transmembrane helix</keyword>
<evidence type="ECO:0000313" key="5">
    <source>
        <dbReference type="EMBL" id="ANP45614.1"/>
    </source>
</evidence>
<sequence length="786" mass="84824">MFRRLRAKLTFMYAGLFSIALLMIGVVAYFVIADNTQKLAEQQLASTAQVFTQIWDARLDHLQDAAERTAHAQGLAAAVDTRDDAQIRARLGELRTVSNADIAFVVTHEGLIISETGASASMSPGLQMALTQSDPGPGVLRQSGELFQGAAADLPNQQGWVIAAARLGSQQMDAIRALSAIPVDATTFVRDGQRWTDGQEGADHTTLSTFIEQSLRSERDGARELRTQNEKAIALAAPLASLDGTQAVLLLRHSPSSGISPYGTLLSTLIAIGLTGVALLIAGTWFLARGITQPLSTLEAAARKLREGVYETVVVGTKDELSRVAESFNAMTAAIRERERRITQLAFHDSETRLPNRVALERKLNAAARPERLYLAAIGVDRFAHVRGAIGYALAGELVRQLGARLAHLAPNAPMARLSSDVLGVAFIATSEADALKRAHALIANLEQSVSLGEQIVDVQVTIGIAQPGGKEETSSAMIERASIALDQTRQRGQKAGMYDEAAYGDPARTLSLMGEMRRALETGAIYLAHQPKYNFRTGRIDSAETLVRWRHPTRGNIAPDLFVPMAEETGHIRALTEWVLERAIADQLAFKAAGHPIKLAVNISARLLSDNEFARHATALARQAPHQLCFEITETAVIDNPVAALENIEMFAAAGVHIAIDDYGAGLSSLAYLKQLPAHELKIDKLFIQNITMSQRDALLVRSTIDLAHGLGMALTAEGVETPAAFALLASMNCDLAQGYLISRPVSVDELVALLNDERRLQFYKQTALGAPPQLAATPQQPKQA</sequence>
<dbReference type="EMBL" id="CP013244">
    <property type="protein sequence ID" value="ANP45614.1"/>
    <property type="molecule type" value="Genomic_DNA"/>
</dbReference>
<dbReference type="Pfam" id="PF00563">
    <property type="entry name" value="EAL"/>
    <property type="match status" value="1"/>
</dbReference>
<evidence type="ECO:0000259" key="2">
    <source>
        <dbReference type="PROSITE" id="PS50883"/>
    </source>
</evidence>
<dbReference type="SUPFAM" id="SSF158472">
    <property type="entry name" value="HAMP domain-like"/>
    <property type="match status" value="1"/>
</dbReference>
<dbReference type="PANTHER" id="PTHR33121">
    <property type="entry name" value="CYCLIC DI-GMP PHOSPHODIESTERASE PDEF"/>
    <property type="match status" value="1"/>
</dbReference>
<accession>A0A1B1AGD3</accession>
<keyword evidence="6" id="KW-1185">Reference proteome</keyword>
<keyword evidence="1" id="KW-0812">Transmembrane</keyword>
<evidence type="ECO:0008006" key="7">
    <source>
        <dbReference type="Google" id="ProtNLM"/>
    </source>
</evidence>
<dbReference type="PROSITE" id="PS50885">
    <property type="entry name" value="HAMP"/>
    <property type="match status" value="1"/>
</dbReference>
<evidence type="ECO:0000259" key="3">
    <source>
        <dbReference type="PROSITE" id="PS50885"/>
    </source>
</evidence>
<dbReference type="AlphaFoldDB" id="A0A1B1AGD3"/>
<dbReference type="SUPFAM" id="SSF141868">
    <property type="entry name" value="EAL domain-like"/>
    <property type="match status" value="1"/>
</dbReference>
<proteinExistence type="predicted"/>